<sequence length="193" mass="22235">MFGTYFLFDLDPIYDHEKPTLKSNIYCNDQCQDVARQEQTDLLAGNFKDAINMFKSIESLHSQDLLLKAVSQYKTINPEASHDEATKFVHNIGNQQIFDNAIAQFKRKNESFTVLKEIKSRQQEVQRTEKMATELSQLFEDLQALVFEQEPVNGGVEVDLAKAEVQLAHAVKHAKRGRLSFFRHPLRYTGLKK</sequence>
<accession>A0ACB5SUR6</accession>
<evidence type="ECO:0000313" key="2">
    <source>
        <dbReference type="Proteomes" id="UP001165064"/>
    </source>
</evidence>
<dbReference type="Proteomes" id="UP001165064">
    <property type="component" value="Unassembled WGS sequence"/>
</dbReference>
<evidence type="ECO:0000313" key="1">
    <source>
        <dbReference type="EMBL" id="GME72252.1"/>
    </source>
</evidence>
<organism evidence="1 2">
    <name type="scientific">Ambrosiozyma monospora</name>
    <name type="common">Yeast</name>
    <name type="synonym">Endomycopsis monosporus</name>
    <dbReference type="NCBI Taxonomy" id="43982"/>
    <lineage>
        <taxon>Eukaryota</taxon>
        <taxon>Fungi</taxon>
        <taxon>Dikarya</taxon>
        <taxon>Ascomycota</taxon>
        <taxon>Saccharomycotina</taxon>
        <taxon>Pichiomycetes</taxon>
        <taxon>Pichiales</taxon>
        <taxon>Pichiaceae</taxon>
        <taxon>Ambrosiozyma</taxon>
    </lineage>
</organism>
<gene>
    <name evidence="1" type="ORF">Amon02_000091200</name>
</gene>
<comment type="caution">
    <text evidence="1">The sequence shown here is derived from an EMBL/GenBank/DDBJ whole genome shotgun (WGS) entry which is preliminary data.</text>
</comment>
<proteinExistence type="predicted"/>
<protein>
    <submittedName>
        <fullName evidence="1">Unnamed protein product</fullName>
    </submittedName>
</protein>
<name>A0ACB5SUR6_AMBMO</name>
<dbReference type="EMBL" id="BSXS01000381">
    <property type="protein sequence ID" value="GME72252.1"/>
    <property type="molecule type" value="Genomic_DNA"/>
</dbReference>
<keyword evidence="2" id="KW-1185">Reference proteome</keyword>
<reference evidence="1" key="1">
    <citation type="submission" date="2023-04" db="EMBL/GenBank/DDBJ databases">
        <title>Ambrosiozyma monospora NBRC 10751.</title>
        <authorList>
            <person name="Ichikawa N."/>
            <person name="Sato H."/>
            <person name="Tonouchi N."/>
        </authorList>
    </citation>
    <scope>NUCLEOTIDE SEQUENCE</scope>
    <source>
        <strain evidence="1">NBRC 10751</strain>
    </source>
</reference>